<evidence type="ECO:0000313" key="3">
    <source>
        <dbReference type="Proteomes" id="UP001189429"/>
    </source>
</evidence>
<evidence type="ECO:0000313" key="2">
    <source>
        <dbReference type="EMBL" id="CAK0875625.1"/>
    </source>
</evidence>
<accession>A0ABN9VQL0</accession>
<feature type="region of interest" description="Disordered" evidence="1">
    <location>
        <begin position="131"/>
        <end position="195"/>
    </location>
</feature>
<reference evidence="2" key="1">
    <citation type="submission" date="2023-10" db="EMBL/GenBank/DDBJ databases">
        <authorList>
            <person name="Chen Y."/>
            <person name="Shah S."/>
            <person name="Dougan E. K."/>
            <person name="Thang M."/>
            <person name="Chan C."/>
        </authorList>
    </citation>
    <scope>NUCLEOTIDE SEQUENCE [LARGE SCALE GENOMIC DNA]</scope>
</reference>
<name>A0ABN9VQL0_9DINO</name>
<sequence>MALCSGEWVSEAVLWTADWRHMGELMCCYVCPILTVEPETFFKVVHSHPRSWFLAKTYARMFVNWINDEDPKHRMDTSKVTDVIRSGRAWLDSEALWYKETGEFLEAQLEEMVEKARKASEEAAVQHLEHCVSDDGSQDVPNGCGGSRPGKHVDAGDHQLARPGSEEAPKGRRGAEGARRVEPSPARGAEGPGRCRPACEALAGASPAQRGPRRVLAGLCGGH</sequence>
<comment type="caution">
    <text evidence="2">The sequence shown here is derived from an EMBL/GenBank/DDBJ whole genome shotgun (WGS) entry which is preliminary data.</text>
</comment>
<organism evidence="2 3">
    <name type="scientific">Prorocentrum cordatum</name>
    <dbReference type="NCBI Taxonomy" id="2364126"/>
    <lineage>
        <taxon>Eukaryota</taxon>
        <taxon>Sar</taxon>
        <taxon>Alveolata</taxon>
        <taxon>Dinophyceae</taxon>
        <taxon>Prorocentrales</taxon>
        <taxon>Prorocentraceae</taxon>
        <taxon>Prorocentrum</taxon>
    </lineage>
</organism>
<feature type="compositionally biased region" description="Basic and acidic residues" evidence="1">
    <location>
        <begin position="151"/>
        <end position="182"/>
    </location>
</feature>
<evidence type="ECO:0000256" key="1">
    <source>
        <dbReference type="SAM" id="MobiDB-lite"/>
    </source>
</evidence>
<dbReference type="EMBL" id="CAUYUJ010017536">
    <property type="protein sequence ID" value="CAK0875625.1"/>
    <property type="molecule type" value="Genomic_DNA"/>
</dbReference>
<dbReference type="Proteomes" id="UP001189429">
    <property type="component" value="Unassembled WGS sequence"/>
</dbReference>
<gene>
    <name evidence="2" type="ORF">PCOR1329_LOCUS60246</name>
</gene>
<proteinExistence type="predicted"/>
<keyword evidence="3" id="KW-1185">Reference proteome</keyword>
<protein>
    <submittedName>
        <fullName evidence="2">Uncharacterized protein</fullName>
    </submittedName>
</protein>